<dbReference type="EMBL" id="RJUF01000173">
    <property type="protein sequence ID" value="MCP9764430.1"/>
    <property type="molecule type" value="Genomic_DNA"/>
</dbReference>
<protein>
    <recommendedName>
        <fullName evidence="9">Magnesium transporter MgtE</fullName>
    </recommendedName>
</protein>
<dbReference type="SMART" id="SM00116">
    <property type="entry name" value="CBS"/>
    <property type="match status" value="2"/>
</dbReference>
<evidence type="ECO:0000256" key="2">
    <source>
        <dbReference type="ARBA" id="ARBA00009749"/>
    </source>
</evidence>
<organism evidence="11 12">
    <name type="scientific">Lacihabitans soyangensis</name>
    <dbReference type="NCBI Taxonomy" id="869394"/>
    <lineage>
        <taxon>Bacteria</taxon>
        <taxon>Pseudomonadati</taxon>
        <taxon>Bacteroidota</taxon>
        <taxon>Cytophagia</taxon>
        <taxon>Cytophagales</taxon>
        <taxon>Leadbetterellaceae</taxon>
        <taxon>Lacihabitans</taxon>
    </lineage>
</organism>
<evidence type="ECO:0000259" key="10">
    <source>
        <dbReference type="PROSITE" id="PS51371"/>
    </source>
</evidence>
<dbReference type="SUPFAM" id="SSF54631">
    <property type="entry name" value="CBS-domain pair"/>
    <property type="match status" value="1"/>
</dbReference>
<dbReference type="InterPro" id="IPR038076">
    <property type="entry name" value="MgtE_N_sf"/>
</dbReference>
<feature type="transmembrane region" description="Helical" evidence="9">
    <location>
        <begin position="361"/>
        <end position="382"/>
    </location>
</feature>
<dbReference type="PANTHER" id="PTHR43773:SF1">
    <property type="entry name" value="MAGNESIUM TRANSPORTER MGTE"/>
    <property type="match status" value="1"/>
</dbReference>
<evidence type="ECO:0000256" key="4">
    <source>
        <dbReference type="ARBA" id="ARBA00022692"/>
    </source>
</evidence>
<comment type="subunit">
    <text evidence="9">Homodimer.</text>
</comment>
<evidence type="ECO:0000256" key="6">
    <source>
        <dbReference type="ARBA" id="ARBA00022989"/>
    </source>
</evidence>
<dbReference type="PROSITE" id="PS51371">
    <property type="entry name" value="CBS"/>
    <property type="match status" value="2"/>
</dbReference>
<feature type="transmembrane region" description="Helical" evidence="9">
    <location>
        <begin position="288"/>
        <end position="305"/>
    </location>
</feature>
<keyword evidence="7 9" id="KW-0472">Membrane</keyword>
<reference evidence="11 12" key="1">
    <citation type="submission" date="2018-11" db="EMBL/GenBank/DDBJ databases">
        <title>Novel bacteria species description.</title>
        <authorList>
            <person name="Han J.-H."/>
        </authorList>
    </citation>
    <scope>NUCLEOTIDE SEQUENCE [LARGE SCALE GENOMIC DNA]</scope>
    <source>
        <strain evidence="11 12">KCTC23259</strain>
    </source>
</reference>
<dbReference type="AlphaFoldDB" id="A0AAE3H7E9"/>
<evidence type="ECO:0000256" key="8">
    <source>
        <dbReference type="PROSITE-ProRule" id="PRU00703"/>
    </source>
</evidence>
<evidence type="ECO:0000256" key="1">
    <source>
        <dbReference type="ARBA" id="ARBA00004141"/>
    </source>
</evidence>
<keyword evidence="12" id="KW-1185">Reference proteome</keyword>
<dbReference type="InterPro" id="IPR046342">
    <property type="entry name" value="CBS_dom_sf"/>
</dbReference>
<feature type="transmembrane region" description="Helical" evidence="9">
    <location>
        <begin position="388"/>
        <end position="414"/>
    </location>
</feature>
<dbReference type="Gene3D" id="1.25.60.10">
    <property type="entry name" value="MgtE N-terminal domain-like"/>
    <property type="match status" value="1"/>
</dbReference>
<comment type="subcellular location">
    <subcellularLocation>
        <location evidence="9">Cell membrane</location>
        <topology evidence="9">Multi-pass membrane protein</topology>
    </subcellularLocation>
    <subcellularLocation>
        <location evidence="1">Membrane</location>
        <topology evidence="1">Multi-pass membrane protein</topology>
    </subcellularLocation>
</comment>
<dbReference type="InterPro" id="IPR006668">
    <property type="entry name" value="Mg_transptr_MgtE_intracell_dom"/>
</dbReference>
<dbReference type="GO" id="GO:0005886">
    <property type="term" value="C:plasma membrane"/>
    <property type="evidence" value="ECO:0007669"/>
    <property type="project" value="UniProtKB-SubCell"/>
</dbReference>
<keyword evidence="8" id="KW-0129">CBS domain</keyword>
<dbReference type="RefSeq" id="WP_255038123.1">
    <property type="nucleotide sequence ID" value="NZ_RJUF01000173.1"/>
</dbReference>
<proteinExistence type="inferred from homology"/>
<sequence length="452" mass="49844">MATFDLTKEYLNSIEEAISSENSAFLLSELDELFPADISSILYELEGAKAHQLFTLLDTEKGAEVLSNIESDDRKKFIKEQFTVEEIAKYVNLFDSDDAVDLLNEQPIEVREKVIALLEDREQARFILDLLHYPEDVAGGLMQKELVKVFTNQTVSECVEEIRLQAENVDKVYAVYVVDSEQKLKGIVSLKQIVLARKNTKIENILEDEIVFVDTTQSGDEVAQIMQKYDLEAIPVVNSLGRLLGVITIDDVIDFITEKAEEDIQVMAGITGEAEEDDSVWHLAKARIPWLVVGVFGSLLAASVIRQFEDTLARVSALAMFIPIMGSTGGNVGIQTSSLIVQSLAEKSGISIGLWERLSKVIRVALINGLVVGVVTGIYVYAIGEPELFWVVCTSLFAVVILASFMGTITPLILDKIGINPAMASGPFITTANDLIGIGTYFLIAYYLLSLN</sequence>
<comment type="function">
    <text evidence="9">Acts as a magnesium transporter.</text>
</comment>
<dbReference type="Pfam" id="PF03448">
    <property type="entry name" value="MgtE_N"/>
    <property type="match status" value="1"/>
</dbReference>
<gene>
    <name evidence="11" type="primary">mgtE</name>
    <name evidence="11" type="ORF">EGI31_15915</name>
</gene>
<comment type="similarity">
    <text evidence="2 9">Belongs to the SLC41A transporter family.</text>
</comment>
<evidence type="ECO:0000256" key="7">
    <source>
        <dbReference type="ARBA" id="ARBA00023136"/>
    </source>
</evidence>
<dbReference type="SMART" id="SM00924">
    <property type="entry name" value="MgtE_N"/>
    <property type="match status" value="1"/>
</dbReference>
<dbReference type="CDD" id="cd04606">
    <property type="entry name" value="CBS_pair_Mg_transporter"/>
    <property type="match status" value="1"/>
</dbReference>
<dbReference type="SUPFAM" id="SSF161093">
    <property type="entry name" value="MgtE membrane domain-like"/>
    <property type="match status" value="1"/>
</dbReference>
<evidence type="ECO:0000256" key="3">
    <source>
        <dbReference type="ARBA" id="ARBA00022448"/>
    </source>
</evidence>
<dbReference type="InterPro" id="IPR006667">
    <property type="entry name" value="SLC41_membr_dom"/>
</dbReference>
<dbReference type="PANTHER" id="PTHR43773">
    <property type="entry name" value="MAGNESIUM TRANSPORTER MGTE"/>
    <property type="match status" value="1"/>
</dbReference>
<dbReference type="SUPFAM" id="SSF158791">
    <property type="entry name" value="MgtE N-terminal domain-like"/>
    <property type="match status" value="1"/>
</dbReference>
<evidence type="ECO:0000313" key="12">
    <source>
        <dbReference type="Proteomes" id="UP001204144"/>
    </source>
</evidence>
<name>A0AAE3H7E9_9BACT</name>
<feature type="domain" description="CBS" evidence="10">
    <location>
        <begin position="205"/>
        <end position="262"/>
    </location>
</feature>
<keyword evidence="3 9" id="KW-0813">Transport</keyword>
<keyword evidence="5 9" id="KW-0460">Magnesium</keyword>
<evidence type="ECO:0000313" key="11">
    <source>
        <dbReference type="EMBL" id="MCP9764430.1"/>
    </source>
</evidence>
<dbReference type="NCBIfam" id="TIGR00400">
    <property type="entry name" value="mgtE"/>
    <property type="match status" value="1"/>
</dbReference>
<accession>A0AAE3H7E9</accession>
<feature type="transmembrane region" description="Helical" evidence="9">
    <location>
        <begin position="317"/>
        <end position="341"/>
    </location>
</feature>
<dbReference type="Gene3D" id="3.10.580.10">
    <property type="entry name" value="CBS-domain"/>
    <property type="match status" value="1"/>
</dbReference>
<dbReference type="GO" id="GO:0015095">
    <property type="term" value="F:magnesium ion transmembrane transporter activity"/>
    <property type="evidence" value="ECO:0007669"/>
    <property type="project" value="UniProtKB-UniRule"/>
</dbReference>
<keyword evidence="9" id="KW-1003">Cell membrane</keyword>
<dbReference type="Pfam" id="PF00571">
    <property type="entry name" value="CBS"/>
    <property type="match status" value="2"/>
</dbReference>
<dbReference type="InterPro" id="IPR036739">
    <property type="entry name" value="SLC41_membr_dom_sf"/>
</dbReference>
<dbReference type="Pfam" id="PF01769">
    <property type="entry name" value="MgtE"/>
    <property type="match status" value="1"/>
</dbReference>
<dbReference type="GO" id="GO:0046872">
    <property type="term" value="F:metal ion binding"/>
    <property type="evidence" value="ECO:0007669"/>
    <property type="project" value="UniProtKB-KW"/>
</dbReference>
<keyword evidence="4 9" id="KW-0812">Transmembrane</keyword>
<feature type="transmembrane region" description="Helical" evidence="9">
    <location>
        <begin position="426"/>
        <end position="449"/>
    </location>
</feature>
<keyword evidence="9" id="KW-0479">Metal-binding</keyword>
<dbReference type="Proteomes" id="UP001204144">
    <property type="component" value="Unassembled WGS sequence"/>
</dbReference>
<dbReference type="Gene3D" id="1.10.357.20">
    <property type="entry name" value="SLC41 divalent cation transporters, integral membrane domain"/>
    <property type="match status" value="1"/>
</dbReference>
<evidence type="ECO:0000256" key="9">
    <source>
        <dbReference type="RuleBase" id="RU362011"/>
    </source>
</evidence>
<feature type="domain" description="CBS" evidence="10">
    <location>
        <begin position="142"/>
        <end position="203"/>
    </location>
</feature>
<evidence type="ECO:0000256" key="5">
    <source>
        <dbReference type="ARBA" id="ARBA00022842"/>
    </source>
</evidence>
<comment type="caution">
    <text evidence="11">The sequence shown here is derived from an EMBL/GenBank/DDBJ whole genome shotgun (WGS) entry which is preliminary data.</text>
</comment>
<dbReference type="InterPro" id="IPR000644">
    <property type="entry name" value="CBS_dom"/>
</dbReference>
<dbReference type="InterPro" id="IPR006669">
    <property type="entry name" value="MgtE_transporter"/>
</dbReference>
<keyword evidence="6 9" id="KW-1133">Transmembrane helix</keyword>